<name>C5T9T9_ACIDE</name>
<dbReference type="EMBL" id="ACQT01000209">
    <property type="protein sequence ID" value="EER58762.1"/>
    <property type="molecule type" value="Genomic_DNA"/>
</dbReference>
<evidence type="ECO:0000313" key="3">
    <source>
        <dbReference type="Proteomes" id="UP000003856"/>
    </source>
</evidence>
<sequence length="312" mass="34111">MKNIPLSRYAASPVSRAARGKRDDAGGLAKPVPRRPLAGCSAGVMRRGWCVALVAAMAMAAAPAHAGRSCEAGKPTAQTIERGMQLAEHTAAALDAEHARTGAQVVVLGRAGQDLRKYGLRYSHLGWAYRTPQGAWRVVHKLNDCGTAVGHLYRQGLGEFFLDDLWRHEAVWAVPVPEVQRALLPLLQDGARARVLHHRPYSMVSYVWGRKYQQSNQWALETLAAAMEPAAVRTRDQAQAWLQFKGYEPTTLRIGPLTRMGGRVGSANIAFDDHPGEKRFSDRIETVTVDSALAWLQRAQLAAAPVVLSVKD</sequence>
<dbReference type="AlphaFoldDB" id="C5T9T9"/>
<dbReference type="PIRSF" id="PIRSF028477">
    <property type="entry name" value="UCP028477"/>
    <property type="match status" value="1"/>
</dbReference>
<evidence type="ECO:0000313" key="2">
    <source>
        <dbReference type="EMBL" id="EER58762.1"/>
    </source>
</evidence>
<dbReference type="PATRIC" id="fig|573060.9.peg.1321"/>
<dbReference type="InterPro" id="IPR014547">
    <property type="entry name" value="UCP028477"/>
</dbReference>
<accession>C5T9T9</accession>
<organism evidence="2 3">
    <name type="scientific">Acidovorax delafieldii 2AN</name>
    <dbReference type="NCBI Taxonomy" id="573060"/>
    <lineage>
        <taxon>Bacteria</taxon>
        <taxon>Pseudomonadati</taxon>
        <taxon>Pseudomonadota</taxon>
        <taxon>Betaproteobacteria</taxon>
        <taxon>Burkholderiales</taxon>
        <taxon>Comamonadaceae</taxon>
        <taxon>Acidovorax</taxon>
    </lineage>
</organism>
<feature type="region of interest" description="Disordered" evidence="1">
    <location>
        <begin position="12"/>
        <end position="32"/>
    </location>
</feature>
<protein>
    <recommendedName>
        <fullName evidence="4">DUF2145 domain-containing protein</fullName>
    </recommendedName>
</protein>
<dbReference type="Pfam" id="PF09916">
    <property type="entry name" value="DUF2145"/>
    <property type="match status" value="1"/>
</dbReference>
<proteinExistence type="predicted"/>
<comment type="caution">
    <text evidence="2">The sequence shown here is derived from an EMBL/GenBank/DDBJ whole genome shotgun (WGS) entry which is preliminary data.</text>
</comment>
<evidence type="ECO:0008006" key="4">
    <source>
        <dbReference type="Google" id="ProtNLM"/>
    </source>
</evidence>
<reference evidence="2 3" key="1">
    <citation type="submission" date="2009-05" db="EMBL/GenBank/DDBJ databases">
        <title>The draft genome of Acidovorax delafieldii 2AN.</title>
        <authorList>
            <consortium name="US DOE Joint Genome Institute (JGI-PGF)"/>
            <person name="Lucas S."/>
            <person name="Copeland A."/>
            <person name="Lapidus A."/>
            <person name="Glavina del Rio T."/>
            <person name="Tice H."/>
            <person name="Bruce D."/>
            <person name="Goodwin L."/>
            <person name="Pitluck S."/>
            <person name="Larimer F."/>
            <person name="Land M.L."/>
            <person name="Hauser L."/>
            <person name="Shelobolina E.S."/>
            <person name="Picardal F."/>
            <person name="Roden E."/>
            <person name="Emerson D."/>
        </authorList>
    </citation>
    <scope>NUCLEOTIDE SEQUENCE [LARGE SCALE GENOMIC DNA]</scope>
    <source>
        <strain evidence="2 3">2AN</strain>
    </source>
</reference>
<gene>
    <name evidence="2" type="ORF">AcdelDRAFT_3669</name>
</gene>
<dbReference type="Proteomes" id="UP000003856">
    <property type="component" value="Unassembled WGS sequence"/>
</dbReference>
<keyword evidence="3" id="KW-1185">Reference proteome</keyword>
<evidence type="ECO:0000256" key="1">
    <source>
        <dbReference type="SAM" id="MobiDB-lite"/>
    </source>
</evidence>